<keyword evidence="1 3" id="KW-0238">DNA-binding</keyword>
<feature type="compositionally biased region" description="Acidic residues" evidence="4">
    <location>
        <begin position="147"/>
        <end position="161"/>
    </location>
</feature>
<dbReference type="Gene3D" id="1.10.30.10">
    <property type="entry name" value="High mobility group box domain"/>
    <property type="match status" value="1"/>
</dbReference>
<feature type="region of interest" description="Disordered" evidence="4">
    <location>
        <begin position="456"/>
        <end position="479"/>
    </location>
</feature>
<keyword evidence="7" id="KW-1185">Reference proteome</keyword>
<evidence type="ECO:0000259" key="5">
    <source>
        <dbReference type="PROSITE" id="PS50118"/>
    </source>
</evidence>
<evidence type="ECO:0000313" key="7">
    <source>
        <dbReference type="Proteomes" id="UP001329825"/>
    </source>
</evidence>
<feature type="compositionally biased region" description="Acidic residues" evidence="4">
    <location>
        <begin position="238"/>
        <end position="253"/>
    </location>
</feature>
<feature type="region of interest" description="Disordered" evidence="4">
    <location>
        <begin position="221"/>
        <end position="336"/>
    </location>
</feature>
<feature type="compositionally biased region" description="Low complexity" evidence="4">
    <location>
        <begin position="628"/>
        <end position="638"/>
    </location>
</feature>
<evidence type="ECO:0000256" key="1">
    <source>
        <dbReference type="ARBA" id="ARBA00023125"/>
    </source>
</evidence>
<dbReference type="SMART" id="SM00398">
    <property type="entry name" value="HMG"/>
    <property type="match status" value="1"/>
</dbReference>
<feature type="compositionally biased region" description="Polar residues" evidence="4">
    <location>
        <begin position="500"/>
        <end position="513"/>
    </location>
</feature>
<feature type="compositionally biased region" description="Polar residues" evidence="4">
    <location>
        <begin position="183"/>
        <end position="200"/>
    </location>
</feature>
<feature type="compositionally biased region" description="Low complexity" evidence="4">
    <location>
        <begin position="120"/>
        <end position="130"/>
    </location>
</feature>
<dbReference type="InterPro" id="IPR009071">
    <property type="entry name" value="HMG_box_dom"/>
</dbReference>
<dbReference type="GeneID" id="87957757"/>
<feature type="region of interest" description="Disordered" evidence="4">
    <location>
        <begin position="740"/>
        <end position="759"/>
    </location>
</feature>
<evidence type="ECO:0000256" key="2">
    <source>
        <dbReference type="ARBA" id="ARBA00023242"/>
    </source>
</evidence>
<gene>
    <name evidence="6" type="ORF">IL334_005626</name>
</gene>
<dbReference type="EMBL" id="CP141887">
    <property type="protein sequence ID" value="WRT68647.1"/>
    <property type="molecule type" value="Genomic_DNA"/>
</dbReference>
<dbReference type="SUPFAM" id="SSF47095">
    <property type="entry name" value="HMG-box"/>
    <property type="match status" value="1"/>
</dbReference>
<sequence length="840" mass="94565">METNPWTVDGFVGTPDMIENNESNDFFQVVPPTPKSHQYIQQQSYTNPQSGNTYSHPALQQHQQLQQQQVNYDQQMNYQNHNRQSNSNTHAHANAHANAHAHAHQLRSSVSEISLRSHRSASSTSSSHLSGYAWSTVPSDDNFTTSEIDEPENENENENEDQTQFQNYALSASSNPFIGGNGIAQNHLNHSQGNIQQHSRVPSLSIDPKLFHQKRNSIAISINDNNNNNNNNNIHEDGIEDDNGDDDENDMDMLETAKPQSQSRSQSQSQSQSQTSKGKYKNKKNDIIGEKPSLPIPSNFGLGNQSEVTKPKSKKERVKKMDKEGKKVSHARKQTADHIPRPRNAFILFRKHVVDSKLIPASVEMRHQNVSIITAKMWSEAPPDQKAQFNDLARIEKEEHLKKYPGYRYQPVYRRTNVIRRRVRKDEAEEQKCKSVAELLIKGKSGEALENEIKEKIRRGSDVSPESTKERSASRRSSVAACELSKGALRALRAQARQQYSESGDWSDISRSSVDPEMKVETQIQTRRSRSRRQSYINNSRSSSRDNSLEPVQQPIMGFGLAPSQIQGFAQSQSQSQSQSQFQSQFQSQTQPQDAFWDGMEYASMSGFTFNHDNCQHAIESEQLHYPQQSVQHHQQQQEYSFPPDISIPTQDQIHHRGQTQFQPSHQPNTSSFSSTSQSFSDPSSSHSFLYPQPGFAIHMQSQGNGNLTDNITNVNENEFYTYDTALPFSPSAGTFTFPPDANNGNTANPQSGDGTHTGDYAFALPDLEENNHNDIQHGDNDYRNDQYDRSIPFSPVKWDGNPLLPPSSGVPLEGLPFDDTLMLGDFEAALAHADEVGGW</sequence>
<evidence type="ECO:0000313" key="6">
    <source>
        <dbReference type="EMBL" id="WRT68647.1"/>
    </source>
</evidence>
<feature type="compositionally biased region" description="Low complexity" evidence="4">
    <location>
        <begin position="665"/>
        <end position="688"/>
    </location>
</feature>
<organism evidence="6 7">
    <name type="scientific">Kwoniella shivajii</name>
    <dbReference type="NCBI Taxonomy" id="564305"/>
    <lineage>
        <taxon>Eukaryota</taxon>
        <taxon>Fungi</taxon>
        <taxon>Dikarya</taxon>
        <taxon>Basidiomycota</taxon>
        <taxon>Agaricomycotina</taxon>
        <taxon>Tremellomycetes</taxon>
        <taxon>Tremellales</taxon>
        <taxon>Cryptococcaceae</taxon>
        <taxon>Kwoniella</taxon>
    </lineage>
</organism>
<evidence type="ECO:0000256" key="4">
    <source>
        <dbReference type="SAM" id="MobiDB-lite"/>
    </source>
</evidence>
<feature type="DNA-binding region" description="HMG box" evidence="3">
    <location>
        <begin position="339"/>
        <end position="408"/>
    </location>
</feature>
<feature type="compositionally biased region" description="Polar residues" evidence="4">
    <location>
        <begin position="162"/>
        <end position="176"/>
    </location>
</feature>
<feature type="compositionally biased region" description="Polar residues" evidence="4">
    <location>
        <begin position="136"/>
        <end position="146"/>
    </location>
</feature>
<feature type="compositionally biased region" description="Basic and acidic residues" evidence="4">
    <location>
        <begin position="456"/>
        <end position="473"/>
    </location>
</feature>
<dbReference type="PANTHER" id="PTHR45789:SF2">
    <property type="entry name" value="FI18025P1"/>
    <property type="match status" value="1"/>
</dbReference>
<dbReference type="InterPro" id="IPR051356">
    <property type="entry name" value="SOX/SOX-like_TF"/>
</dbReference>
<keyword evidence="2 3" id="KW-0539">Nucleus</keyword>
<name>A0ABZ1D3N3_9TREE</name>
<feature type="compositionally biased region" description="Polar residues" evidence="4">
    <location>
        <begin position="35"/>
        <end position="55"/>
    </location>
</feature>
<feature type="region of interest" description="Disordered" evidence="4">
    <location>
        <begin position="566"/>
        <end position="593"/>
    </location>
</feature>
<dbReference type="CDD" id="cd01389">
    <property type="entry name" value="HMG-box_ROX1-like"/>
    <property type="match status" value="1"/>
</dbReference>
<feature type="domain" description="HMG box" evidence="5">
    <location>
        <begin position="339"/>
        <end position="408"/>
    </location>
</feature>
<feature type="compositionally biased region" description="Low complexity" evidence="4">
    <location>
        <begin position="221"/>
        <end position="233"/>
    </location>
</feature>
<dbReference type="Pfam" id="PF00505">
    <property type="entry name" value="HMG_box"/>
    <property type="match status" value="1"/>
</dbReference>
<dbReference type="PANTHER" id="PTHR45789">
    <property type="entry name" value="FI18025P1"/>
    <property type="match status" value="1"/>
</dbReference>
<feature type="region of interest" description="Disordered" evidence="4">
    <location>
        <begin position="32"/>
        <end position="55"/>
    </location>
</feature>
<dbReference type="RefSeq" id="XP_062793387.1">
    <property type="nucleotide sequence ID" value="XM_062937336.1"/>
</dbReference>
<dbReference type="PROSITE" id="PS50118">
    <property type="entry name" value="HMG_BOX_2"/>
    <property type="match status" value="1"/>
</dbReference>
<protein>
    <recommendedName>
        <fullName evidence="5">HMG box domain-containing protein</fullName>
    </recommendedName>
</protein>
<feature type="compositionally biased region" description="Low complexity" evidence="4">
    <location>
        <begin position="260"/>
        <end position="274"/>
    </location>
</feature>
<accession>A0ABZ1D3N3</accession>
<dbReference type="Proteomes" id="UP001329825">
    <property type="component" value="Chromosome 7"/>
</dbReference>
<dbReference type="InterPro" id="IPR036910">
    <property type="entry name" value="HMG_box_dom_sf"/>
</dbReference>
<proteinExistence type="predicted"/>
<reference evidence="6 7" key="1">
    <citation type="submission" date="2024-01" db="EMBL/GenBank/DDBJ databases">
        <title>Comparative genomics of Cryptococcus and Kwoniella reveals pathogenesis evolution and contrasting modes of karyotype evolution via chromosome fusion or intercentromeric recombination.</title>
        <authorList>
            <person name="Coelho M.A."/>
            <person name="David-Palma M."/>
            <person name="Shea T."/>
            <person name="Bowers K."/>
            <person name="McGinley-Smith S."/>
            <person name="Mohammad A.W."/>
            <person name="Gnirke A."/>
            <person name="Yurkov A.M."/>
            <person name="Nowrousian M."/>
            <person name="Sun S."/>
            <person name="Cuomo C.A."/>
            <person name="Heitman J."/>
        </authorList>
    </citation>
    <scope>NUCLEOTIDE SEQUENCE [LARGE SCALE GENOMIC DNA]</scope>
    <source>
        <strain evidence="6">CBS 11374</strain>
    </source>
</reference>
<feature type="region of interest" description="Disordered" evidence="4">
    <location>
        <begin position="626"/>
        <end position="688"/>
    </location>
</feature>
<evidence type="ECO:0000256" key="3">
    <source>
        <dbReference type="PROSITE-ProRule" id="PRU00267"/>
    </source>
</evidence>
<feature type="region of interest" description="Disordered" evidence="4">
    <location>
        <begin position="500"/>
        <end position="551"/>
    </location>
</feature>
<feature type="compositionally biased region" description="Polar residues" evidence="4">
    <location>
        <begin position="743"/>
        <end position="755"/>
    </location>
</feature>
<feature type="region of interest" description="Disordered" evidence="4">
    <location>
        <begin position="80"/>
        <end position="200"/>
    </location>
</feature>